<keyword evidence="5" id="KW-1185">Reference proteome</keyword>
<dbReference type="Proteomes" id="UP000319374">
    <property type="component" value="Chromosome"/>
</dbReference>
<dbReference type="OrthoDB" id="9772736at2"/>
<dbReference type="PANTHER" id="PTHR43656">
    <property type="entry name" value="BINDING OXIDOREDUCTASE, PUTATIVE (AFU_ORTHOLOGUE AFUA_2G08260)-RELATED"/>
    <property type="match status" value="1"/>
</dbReference>
<dbReference type="InterPro" id="IPR001155">
    <property type="entry name" value="OxRdtase_FMN_N"/>
</dbReference>
<dbReference type="GeneID" id="98674010"/>
<keyword evidence="1" id="KW-0285">Flavoprotein</keyword>
<dbReference type="InterPro" id="IPR013785">
    <property type="entry name" value="Aldolase_TIM"/>
</dbReference>
<evidence type="ECO:0000313" key="5">
    <source>
        <dbReference type="Proteomes" id="UP000319374"/>
    </source>
</evidence>
<dbReference type="SUPFAM" id="SSF51395">
    <property type="entry name" value="FMN-linked oxidoreductases"/>
    <property type="match status" value="1"/>
</dbReference>
<feature type="domain" description="NADH:flavin oxidoreductase/NADH oxidase N-terminal" evidence="3">
    <location>
        <begin position="4"/>
        <end position="236"/>
    </location>
</feature>
<dbReference type="Gene3D" id="3.20.20.70">
    <property type="entry name" value="Aldolase class I"/>
    <property type="match status" value="1"/>
</dbReference>
<keyword evidence="2" id="KW-0560">Oxidoreductase</keyword>
<dbReference type="CDD" id="cd02803">
    <property type="entry name" value="OYE_like_FMN_family"/>
    <property type="match status" value="1"/>
</dbReference>
<dbReference type="EMBL" id="AP019736">
    <property type="protein sequence ID" value="BBL07386.1"/>
    <property type="molecule type" value="Genomic_DNA"/>
</dbReference>
<evidence type="ECO:0000313" key="4">
    <source>
        <dbReference type="EMBL" id="BBL07386.1"/>
    </source>
</evidence>
<evidence type="ECO:0000259" key="3">
    <source>
        <dbReference type="Pfam" id="PF00724"/>
    </source>
</evidence>
<dbReference type="Pfam" id="PF00724">
    <property type="entry name" value="Oxidored_FMN"/>
    <property type="match status" value="1"/>
</dbReference>
<name>A0A4Y1X4J9_9BACT</name>
<dbReference type="AlphaFoldDB" id="A0A4Y1X4J9"/>
<sequence length="403" mass="45103">MSALFTPYQLGPVTLRNRTIRSAAFESMGRAFGPTEQLKEYHVAVARGGIGMTTLAYAAVSRSGLSFDKQLWLRPAIVPGLRDITDAVHREGAAAAIQIGHCGNMTHYSTAGQIPIGASSGFNLYAYTPVRGMRRSEIAEVARDFGRAVRTARDAGFDSVEVHAGHGYLISQFLSPYTNRRRDEYGGSLENRMRFMRMCLEEAVGAARSCGMAVTVKHNMYDGFRGGIEIPESLEIAREIERFGVDGIVLTGGFVSKAPMAVMRGLIPIYTMSYYSPWWLRYFIRWCGPWMIRQYPFEECYFLEDAKKFRAALKCPLIYVGGLVSREGIDRALDAGFELVQMARALVNDPAFVEKLRTGDASTRSACDHRNYCIARMYSVDMKCCKHCPDLPRKIVEELERLP</sequence>
<dbReference type="PANTHER" id="PTHR43656:SF2">
    <property type="entry name" value="BINDING OXIDOREDUCTASE, PUTATIVE (AFU_ORTHOLOGUE AFUA_2G08260)-RELATED"/>
    <property type="match status" value="1"/>
</dbReference>
<evidence type="ECO:0000256" key="1">
    <source>
        <dbReference type="ARBA" id="ARBA00022630"/>
    </source>
</evidence>
<dbReference type="GO" id="GO:0010181">
    <property type="term" value="F:FMN binding"/>
    <property type="evidence" value="ECO:0007669"/>
    <property type="project" value="InterPro"/>
</dbReference>
<proteinExistence type="predicted"/>
<dbReference type="InterPro" id="IPR051799">
    <property type="entry name" value="NADH_flavin_oxidoreductase"/>
</dbReference>
<organism evidence="4 5">
    <name type="scientific">Alistipes dispar</name>
    <dbReference type="NCBI Taxonomy" id="2585119"/>
    <lineage>
        <taxon>Bacteria</taxon>
        <taxon>Pseudomonadati</taxon>
        <taxon>Bacteroidota</taxon>
        <taxon>Bacteroidia</taxon>
        <taxon>Bacteroidales</taxon>
        <taxon>Rikenellaceae</taxon>
        <taxon>Alistipes</taxon>
    </lineage>
</organism>
<dbReference type="RefSeq" id="WP_141429564.1">
    <property type="nucleotide sequence ID" value="NZ_AP019736.1"/>
</dbReference>
<protein>
    <submittedName>
        <fullName evidence="4">NADH:flavin oxidoreductase</fullName>
    </submittedName>
</protein>
<dbReference type="KEGG" id="ada:A5CPEGH6_20240"/>
<accession>A0A4Y1X4J9</accession>
<reference evidence="5" key="1">
    <citation type="submission" date="2019-06" db="EMBL/GenBank/DDBJ databases">
        <title>Alistipes onderdonkii subsp. vulgaris subsp. nov., Alistipes dispar sp. nov. and Alistipes communis sp. nov., isolated from human faeces, and creation of Alistipes onderdonkii subsp. onderdonkii subsp. nov.</title>
        <authorList>
            <person name="Sakamoto M."/>
            <person name="Ikeyama N."/>
            <person name="Ogata Y."/>
            <person name="Suda W."/>
            <person name="Iino T."/>
            <person name="Hattori M."/>
            <person name="Ohkuma M."/>
        </authorList>
    </citation>
    <scope>NUCLEOTIDE SEQUENCE [LARGE SCALE GENOMIC DNA]</scope>
    <source>
        <strain evidence="5">5CPEGH6</strain>
    </source>
</reference>
<dbReference type="GO" id="GO:0016491">
    <property type="term" value="F:oxidoreductase activity"/>
    <property type="evidence" value="ECO:0007669"/>
    <property type="project" value="UniProtKB-KW"/>
</dbReference>
<gene>
    <name evidence="4" type="ORF">A5CPEGH6_20240</name>
</gene>
<evidence type="ECO:0000256" key="2">
    <source>
        <dbReference type="ARBA" id="ARBA00023002"/>
    </source>
</evidence>